<feature type="domain" description="CBS" evidence="3">
    <location>
        <begin position="85"/>
        <end position="140"/>
    </location>
</feature>
<evidence type="ECO:0000256" key="1">
    <source>
        <dbReference type="ARBA" id="ARBA00023122"/>
    </source>
</evidence>
<name>A0ABT8CXB1_9FLAO</name>
<dbReference type="SMART" id="SM00116">
    <property type="entry name" value="CBS"/>
    <property type="match status" value="2"/>
</dbReference>
<evidence type="ECO:0000313" key="5">
    <source>
        <dbReference type="Proteomes" id="UP001242368"/>
    </source>
</evidence>
<comment type="caution">
    <text evidence="4">The sequence shown here is derived from an EMBL/GenBank/DDBJ whole genome shotgun (WGS) entry which is preliminary data.</text>
</comment>
<evidence type="ECO:0000313" key="4">
    <source>
        <dbReference type="EMBL" id="MDN3708381.1"/>
    </source>
</evidence>
<dbReference type="PROSITE" id="PS51371">
    <property type="entry name" value="CBS"/>
    <property type="match status" value="2"/>
</dbReference>
<protein>
    <submittedName>
        <fullName evidence="4">CBS domain-containing protein</fullName>
    </submittedName>
</protein>
<dbReference type="Gene3D" id="3.10.580.10">
    <property type="entry name" value="CBS-domain"/>
    <property type="match status" value="1"/>
</dbReference>
<keyword evidence="5" id="KW-1185">Reference proteome</keyword>
<gene>
    <name evidence="4" type="ORF">QW060_14865</name>
</gene>
<evidence type="ECO:0000259" key="3">
    <source>
        <dbReference type="PROSITE" id="PS51371"/>
    </source>
</evidence>
<dbReference type="PANTHER" id="PTHR43080:SF2">
    <property type="entry name" value="CBS DOMAIN-CONTAINING PROTEIN"/>
    <property type="match status" value="1"/>
</dbReference>
<dbReference type="Proteomes" id="UP001242368">
    <property type="component" value="Unassembled WGS sequence"/>
</dbReference>
<accession>A0ABT8CXB1</accession>
<dbReference type="RefSeq" id="WP_290364248.1">
    <property type="nucleotide sequence ID" value="NZ_JAUFQU010000001.1"/>
</dbReference>
<reference evidence="5" key="1">
    <citation type="journal article" date="2019" name="Int. J. Syst. Evol. Microbiol.">
        <title>The Global Catalogue of Microorganisms (GCM) 10K type strain sequencing project: providing services to taxonomists for standard genome sequencing and annotation.</title>
        <authorList>
            <consortium name="The Broad Institute Genomics Platform"/>
            <consortium name="The Broad Institute Genome Sequencing Center for Infectious Disease"/>
            <person name="Wu L."/>
            <person name="Ma J."/>
        </authorList>
    </citation>
    <scope>NUCLEOTIDE SEQUENCE [LARGE SCALE GENOMIC DNA]</scope>
    <source>
        <strain evidence="5">CECT 7184</strain>
    </source>
</reference>
<feature type="domain" description="CBS" evidence="3">
    <location>
        <begin position="11"/>
        <end position="66"/>
    </location>
</feature>
<dbReference type="Pfam" id="PF00571">
    <property type="entry name" value="CBS"/>
    <property type="match status" value="2"/>
</dbReference>
<sequence>MKENVPVATIMTKSVVKLNITDSLSKAENLFKVHQIRHIPVVSKNEIVGMLSQTDLMKIGIPDFDEENEKLTSTVYNMFTIEQVMTKNVVCVTSFTTIKEVTKIFSENEFRALPVVYEGKLVGIVTTTDIIRYFLNHYSEC</sequence>
<organism evidence="4 5">
    <name type="scientific">Paenimyroides ceti</name>
    <dbReference type="NCBI Taxonomy" id="395087"/>
    <lineage>
        <taxon>Bacteria</taxon>
        <taxon>Pseudomonadati</taxon>
        <taxon>Bacteroidota</taxon>
        <taxon>Flavobacteriia</taxon>
        <taxon>Flavobacteriales</taxon>
        <taxon>Flavobacteriaceae</taxon>
        <taxon>Paenimyroides</taxon>
    </lineage>
</organism>
<dbReference type="PANTHER" id="PTHR43080">
    <property type="entry name" value="CBS DOMAIN-CONTAINING PROTEIN CBSX3, MITOCHONDRIAL"/>
    <property type="match status" value="1"/>
</dbReference>
<dbReference type="InterPro" id="IPR046342">
    <property type="entry name" value="CBS_dom_sf"/>
</dbReference>
<proteinExistence type="predicted"/>
<keyword evidence="1 2" id="KW-0129">CBS domain</keyword>
<dbReference type="SUPFAM" id="SSF54631">
    <property type="entry name" value="CBS-domain pair"/>
    <property type="match status" value="1"/>
</dbReference>
<dbReference type="EMBL" id="JAUFQU010000001">
    <property type="protein sequence ID" value="MDN3708381.1"/>
    <property type="molecule type" value="Genomic_DNA"/>
</dbReference>
<dbReference type="InterPro" id="IPR051257">
    <property type="entry name" value="Diverse_CBS-Domain"/>
</dbReference>
<evidence type="ECO:0000256" key="2">
    <source>
        <dbReference type="PROSITE-ProRule" id="PRU00703"/>
    </source>
</evidence>
<dbReference type="CDD" id="cd04584">
    <property type="entry name" value="CBS_pair_AcuB_like"/>
    <property type="match status" value="1"/>
</dbReference>
<dbReference type="InterPro" id="IPR000644">
    <property type="entry name" value="CBS_dom"/>
</dbReference>